<comment type="caution">
    <text evidence="1">The sequence shown here is derived from an EMBL/GenBank/DDBJ whole genome shotgun (WGS) entry which is preliminary data.</text>
</comment>
<evidence type="ECO:0000313" key="1">
    <source>
        <dbReference type="EMBL" id="MFD1530114.1"/>
    </source>
</evidence>
<dbReference type="RefSeq" id="WP_343976773.1">
    <property type="nucleotide sequence ID" value="NZ_BAAAJG010000008.1"/>
</dbReference>
<organism evidence="1 2">
    <name type="scientific">Pseudonocardia aurantiaca</name>
    <dbReference type="NCBI Taxonomy" id="75290"/>
    <lineage>
        <taxon>Bacteria</taxon>
        <taxon>Bacillati</taxon>
        <taxon>Actinomycetota</taxon>
        <taxon>Actinomycetes</taxon>
        <taxon>Pseudonocardiales</taxon>
        <taxon>Pseudonocardiaceae</taxon>
        <taxon>Pseudonocardia</taxon>
    </lineage>
</organism>
<proteinExistence type="predicted"/>
<keyword evidence="2" id="KW-1185">Reference proteome</keyword>
<accession>A0ABW4FJJ4</accession>
<evidence type="ECO:0000313" key="2">
    <source>
        <dbReference type="Proteomes" id="UP001597145"/>
    </source>
</evidence>
<sequence>MNTVAANALLPDLVMLPLTEFHLHRYNGRPILRFSALAKNIGAGPFELTGSRPGTGTADMDVIQTVHHADGGKKTIPTDAVMRFSAFDKHDHFHVQDFEEYWLAPVSTADAGRGNKEGFCIEEDLRQDGQVPKAYGDCGEDHPELLTVQQGLSVGWVDRYAWNLDRQFIYLDDLTLPGEFCVSATADPRSFFTEKTRDNNTTSASVRISKMGVDVIKKGC</sequence>
<dbReference type="Pfam" id="PF01186">
    <property type="entry name" value="Lysyl_oxidase"/>
    <property type="match status" value="1"/>
</dbReference>
<dbReference type="EMBL" id="JBHUCP010000007">
    <property type="protein sequence ID" value="MFD1530114.1"/>
    <property type="molecule type" value="Genomic_DNA"/>
</dbReference>
<gene>
    <name evidence="1" type="ORF">ACFSCY_11735</name>
</gene>
<dbReference type="Proteomes" id="UP001597145">
    <property type="component" value="Unassembled WGS sequence"/>
</dbReference>
<protein>
    <submittedName>
        <fullName evidence="1">Lysyl oxidase family protein</fullName>
    </submittedName>
</protein>
<dbReference type="InterPro" id="IPR001695">
    <property type="entry name" value="Lysyl_oxidase"/>
</dbReference>
<name>A0ABW4FJJ4_9PSEU</name>
<reference evidence="2" key="1">
    <citation type="journal article" date="2019" name="Int. J. Syst. Evol. Microbiol.">
        <title>The Global Catalogue of Microorganisms (GCM) 10K type strain sequencing project: providing services to taxonomists for standard genome sequencing and annotation.</title>
        <authorList>
            <consortium name="The Broad Institute Genomics Platform"/>
            <consortium name="The Broad Institute Genome Sequencing Center for Infectious Disease"/>
            <person name="Wu L."/>
            <person name="Ma J."/>
        </authorList>
    </citation>
    <scope>NUCLEOTIDE SEQUENCE [LARGE SCALE GENOMIC DNA]</scope>
    <source>
        <strain evidence="2">JCM 12165</strain>
    </source>
</reference>